<keyword evidence="4" id="KW-1185">Reference proteome</keyword>
<keyword evidence="1" id="KW-0175">Coiled coil</keyword>
<gene>
    <name evidence="3" type="ORF">BDZ83DRAFT_623982</name>
</gene>
<organism evidence="3 4">
    <name type="scientific">Glomerella acutata</name>
    <name type="common">Colletotrichum acutatum</name>
    <dbReference type="NCBI Taxonomy" id="27357"/>
    <lineage>
        <taxon>Eukaryota</taxon>
        <taxon>Fungi</taxon>
        <taxon>Dikarya</taxon>
        <taxon>Ascomycota</taxon>
        <taxon>Pezizomycotina</taxon>
        <taxon>Sordariomycetes</taxon>
        <taxon>Hypocreomycetidae</taxon>
        <taxon>Glomerellales</taxon>
        <taxon>Glomerellaceae</taxon>
        <taxon>Colletotrichum</taxon>
        <taxon>Colletotrichum acutatum species complex</taxon>
    </lineage>
</organism>
<feature type="compositionally biased region" description="Polar residues" evidence="2">
    <location>
        <begin position="264"/>
        <end position="300"/>
    </location>
</feature>
<feature type="region of interest" description="Disordered" evidence="2">
    <location>
        <begin position="670"/>
        <end position="722"/>
    </location>
</feature>
<feature type="compositionally biased region" description="Low complexity" evidence="2">
    <location>
        <begin position="472"/>
        <end position="492"/>
    </location>
</feature>
<proteinExistence type="predicted"/>
<evidence type="ECO:0000313" key="4">
    <source>
        <dbReference type="Proteomes" id="UP001244207"/>
    </source>
</evidence>
<accession>A0AAD8XI56</accession>
<feature type="compositionally biased region" description="Polar residues" evidence="2">
    <location>
        <begin position="150"/>
        <end position="161"/>
    </location>
</feature>
<feature type="coiled-coil region" evidence="1">
    <location>
        <begin position="358"/>
        <end position="388"/>
    </location>
</feature>
<feature type="region of interest" description="Disordered" evidence="2">
    <location>
        <begin position="458"/>
        <end position="517"/>
    </location>
</feature>
<protein>
    <submittedName>
        <fullName evidence="3">Uncharacterized protein</fullName>
    </submittedName>
</protein>
<feature type="region of interest" description="Disordered" evidence="2">
    <location>
        <begin position="121"/>
        <end position="175"/>
    </location>
</feature>
<dbReference type="AlphaFoldDB" id="A0AAD8XI56"/>
<sequence>MSNFSLLDRDTVNANMQLVHGTLVHNGRSLDGQEYQRGDPVAIVDAIVIRDPELHIYESSMGRKPAPLKPFHIPTTSFATKPNTRIVAEGPKARPYGSIGEQHMDGMIADANPRVNFVSMPQNESSNYVPEQRDQQRQGANAQEPRWATRGTNADNGNAWDTLQMPPQHVPEMRQPQLPMPHRLAEEQGSSHSHSGSVGHRPQQMEAIHTQNGHRAGHLLAWIPSSNDLPSFGDVQMHPRGPDQSNRLPMPGLFFPTPEEFYDIQSNHPTSQPLSPLPASSYSQVQEDSLPSTSQSQQSRHIPHPDDSHPSITRGTQVMACRAPTQPVHTFTPSGIIDSFRQSTQAHISSLESHCEQLQQIQASDDQLRQANESLQAARRNNEESLRLLGLLQPITDIPFKGTEKRLQSIADQIVDAIKSLLPDCSDGSDKTIEQLGQKVQSLKEFIEYVEEVHPEVVKRPQDPATASTDNSQTVPVTTVTRVPSTPASVSSHTADESDSCRWVDSEATPPPDRSAAMALNQDRSRMFRDMTAAHGRRHESRIDTAPESYALTSYSQPSSRIHSPLATHCVPAEPPHAAGHGCFQQPLPAQVPQTVPIADFGAPMQRRTMQAYPPPTSVEMTRPMQPVSSLPPQHYTTQQESNFYLRPPPQNCLSPTTGARMAQTAYAPRSSVDYAPAQDSTQSNYYQEVRSGLPDRRTVRQERPAPYSLNYRDQRRRRESQ</sequence>
<dbReference type="RefSeq" id="XP_060364285.1">
    <property type="nucleotide sequence ID" value="XM_060508419.1"/>
</dbReference>
<evidence type="ECO:0000256" key="2">
    <source>
        <dbReference type="SAM" id="MobiDB-lite"/>
    </source>
</evidence>
<feature type="region of interest" description="Disordered" evidence="2">
    <location>
        <begin position="257"/>
        <end position="313"/>
    </location>
</feature>
<comment type="caution">
    <text evidence="3">The sequence shown here is derived from an EMBL/GenBank/DDBJ whole genome shotgun (WGS) entry which is preliminary data.</text>
</comment>
<evidence type="ECO:0000313" key="3">
    <source>
        <dbReference type="EMBL" id="KAK1724230.1"/>
    </source>
</evidence>
<evidence type="ECO:0000256" key="1">
    <source>
        <dbReference type="SAM" id="Coils"/>
    </source>
</evidence>
<feature type="compositionally biased region" description="Basic and acidic residues" evidence="2">
    <location>
        <begin position="494"/>
        <end position="505"/>
    </location>
</feature>
<reference evidence="3" key="1">
    <citation type="submission" date="2021-12" db="EMBL/GenBank/DDBJ databases">
        <title>Comparative genomics, transcriptomics and evolutionary studies reveal genomic signatures of adaptation to plant cell wall in hemibiotrophic fungi.</title>
        <authorList>
            <consortium name="DOE Joint Genome Institute"/>
            <person name="Baroncelli R."/>
            <person name="Diaz J.F."/>
            <person name="Benocci T."/>
            <person name="Peng M."/>
            <person name="Battaglia E."/>
            <person name="Haridas S."/>
            <person name="Andreopoulos W."/>
            <person name="Labutti K."/>
            <person name="Pangilinan J."/>
            <person name="Floch G.L."/>
            <person name="Makela M.R."/>
            <person name="Henrissat B."/>
            <person name="Grigoriev I.V."/>
            <person name="Crouch J.A."/>
            <person name="De Vries R.P."/>
            <person name="Sukno S.A."/>
            <person name="Thon M.R."/>
        </authorList>
    </citation>
    <scope>NUCLEOTIDE SEQUENCE</scope>
    <source>
        <strain evidence="3">CBS 112980</strain>
    </source>
</reference>
<dbReference type="EMBL" id="JAHMHS010000055">
    <property type="protein sequence ID" value="KAK1724230.1"/>
    <property type="molecule type" value="Genomic_DNA"/>
</dbReference>
<name>A0AAD8XI56_GLOAC</name>
<dbReference type="GeneID" id="85392318"/>
<dbReference type="Proteomes" id="UP001244207">
    <property type="component" value="Unassembled WGS sequence"/>
</dbReference>
<feature type="compositionally biased region" description="Basic and acidic residues" evidence="2">
    <location>
        <begin position="694"/>
        <end position="704"/>
    </location>
</feature>